<gene>
    <name evidence="2" type="ORF">NPIL_56281</name>
</gene>
<name>A0A8X6TRQ6_NEPPI</name>
<comment type="caution">
    <text evidence="2">The sequence shown here is derived from an EMBL/GenBank/DDBJ whole genome shotgun (WGS) entry which is preliminary data.</text>
</comment>
<feature type="region of interest" description="Disordered" evidence="1">
    <location>
        <begin position="70"/>
        <end position="109"/>
    </location>
</feature>
<feature type="compositionally biased region" description="Basic and acidic residues" evidence="1">
    <location>
        <begin position="73"/>
        <end position="96"/>
    </location>
</feature>
<accession>A0A8X6TRQ6</accession>
<protein>
    <submittedName>
        <fullName evidence="2">Uncharacterized protein</fullName>
    </submittedName>
</protein>
<proteinExistence type="predicted"/>
<sequence>MSKNCGEATLFFELLLAQKGRDALLPPAAFHASGSDSHRRLLHQTSAEIYLPVTAWGIPKEVDHHANYSAHTHALDQESIQREAHETSAELSRSRNSDSNWRMPYTDLR</sequence>
<evidence type="ECO:0000313" key="3">
    <source>
        <dbReference type="Proteomes" id="UP000887013"/>
    </source>
</evidence>
<keyword evidence="3" id="KW-1185">Reference proteome</keyword>
<reference evidence="2" key="1">
    <citation type="submission" date="2020-08" db="EMBL/GenBank/DDBJ databases">
        <title>Multicomponent nature underlies the extraordinary mechanical properties of spider dragline silk.</title>
        <authorList>
            <person name="Kono N."/>
            <person name="Nakamura H."/>
            <person name="Mori M."/>
            <person name="Yoshida Y."/>
            <person name="Ohtoshi R."/>
            <person name="Malay A.D."/>
            <person name="Moran D.A.P."/>
            <person name="Tomita M."/>
            <person name="Numata K."/>
            <person name="Arakawa K."/>
        </authorList>
    </citation>
    <scope>NUCLEOTIDE SEQUENCE</scope>
</reference>
<dbReference type="Proteomes" id="UP000887013">
    <property type="component" value="Unassembled WGS sequence"/>
</dbReference>
<dbReference type="AlphaFoldDB" id="A0A8X6TRQ6"/>
<organism evidence="2 3">
    <name type="scientific">Nephila pilipes</name>
    <name type="common">Giant wood spider</name>
    <name type="synonym">Nephila maculata</name>
    <dbReference type="NCBI Taxonomy" id="299642"/>
    <lineage>
        <taxon>Eukaryota</taxon>
        <taxon>Metazoa</taxon>
        <taxon>Ecdysozoa</taxon>
        <taxon>Arthropoda</taxon>
        <taxon>Chelicerata</taxon>
        <taxon>Arachnida</taxon>
        <taxon>Araneae</taxon>
        <taxon>Araneomorphae</taxon>
        <taxon>Entelegynae</taxon>
        <taxon>Araneoidea</taxon>
        <taxon>Nephilidae</taxon>
        <taxon>Nephila</taxon>
    </lineage>
</organism>
<dbReference type="EMBL" id="BMAW01109703">
    <property type="protein sequence ID" value="GFT39729.1"/>
    <property type="molecule type" value="Genomic_DNA"/>
</dbReference>
<evidence type="ECO:0000313" key="2">
    <source>
        <dbReference type="EMBL" id="GFT39729.1"/>
    </source>
</evidence>
<evidence type="ECO:0000256" key="1">
    <source>
        <dbReference type="SAM" id="MobiDB-lite"/>
    </source>
</evidence>